<dbReference type="Gene3D" id="1.10.150.650">
    <property type="match status" value="1"/>
</dbReference>
<dbReference type="InterPro" id="IPR016195">
    <property type="entry name" value="Pol/histidinol_Pase-like"/>
</dbReference>
<name>A0A2K8UGT3_9GAMM</name>
<dbReference type="PANTHER" id="PTHR42924:SF3">
    <property type="entry name" value="POLYMERASE_HISTIDINOL PHOSPHATASE N-TERMINAL DOMAIN-CONTAINING PROTEIN"/>
    <property type="match status" value="1"/>
</dbReference>
<organism evidence="2 3">
    <name type="scientific">Candidatus Thiodictyon syntrophicum</name>
    <dbReference type="NCBI Taxonomy" id="1166950"/>
    <lineage>
        <taxon>Bacteria</taxon>
        <taxon>Pseudomonadati</taxon>
        <taxon>Pseudomonadota</taxon>
        <taxon>Gammaproteobacteria</taxon>
        <taxon>Chromatiales</taxon>
        <taxon>Chromatiaceae</taxon>
        <taxon>Thiodictyon</taxon>
    </lineage>
</organism>
<dbReference type="InterPro" id="IPR052018">
    <property type="entry name" value="PHP_domain"/>
</dbReference>
<dbReference type="Pfam" id="PF02811">
    <property type="entry name" value="PHP"/>
    <property type="match status" value="1"/>
</dbReference>
<gene>
    <name evidence="2" type="ORF">THSYN_12950</name>
</gene>
<dbReference type="AlphaFoldDB" id="A0A2K8UGT3"/>
<proteinExistence type="predicted"/>
<dbReference type="RefSeq" id="WP_100922410.1">
    <property type="nucleotide sequence ID" value="NZ_CP020370.1"/>
</dbReference>
<dbReference type="EMBL" id="CP020370">
    <property type="protein sequence ID" value="AUB84755.1"/>
    <property type="molecule type" value="Genomic_DNA"/>
</dbReference>
<keyword evidence="3" id="KW-1185">Reference proteome</keyword>
<dbReference type="SUPFAM" id="SSF89550">
    <property type="entry name" value="PHP domain-like"/>
    <property type="match status" value="1"/>
</dbReference>
<accession>A0A2K8UGT3</accession>
<evidence type="ECO:0000313" key="2">
    <source>
        <dbReference type="EMBL" id="AUB84755.1"/>
    </source>
</evidence>
<dbReference type="CDD" id="cd07438">
    <property type="entry name" value="PHP_HisPPase_AMP"/>
    <property type="match status" value="1"/>
</dbReference>
<dbReference type="InterPro" id="IPR003141">
    <property type="entry name" value="Pol/His_phosphatase_N"/>
</dbReference>
<protein>
    <submittedName>
        <fullName evidence="2">Phosphatase</fullName>
    </submittedName>
</protein>
<dbReference type="PANTHER" id="PTHR42924">
    <property type="entry name" value="EXONUCLEASE"/>
    <property type="match status" value="1"/>
</dbReference>
<dbReference type="OrthoDB" id="9804333at2"/>
<reference evidence="2 3" key="1">
    <citation type="submission" date="2017-03" db="EMBL/GenBank/DDBJ databases">
        <title>Complete genome sequence of Candidatus 'Thiodictyon syntrophicum' sp. nov. strain Cad16T, a photolithoautotroph purple sulfur bacterium isolated from an alpine meromictic lake.</title>
        <authorList>
            <person name="Luedin S.M."/>
            <person name="Pothier J.F."/>
            <person name="Danza F."/>
            <person name="Storelli N."/>
            <person name="Wittwer M."/>
            <person name="Tonolla M."/>
        </authorList>
    </citation>
    <scope>NUCLEOTIDE SEQUENCE [LARGE SCALE GENOMIC DNA]</scope>
    <source>
        <strain evidence="2 3">Cad16T</strain>
    </source>
</reference>
<dbReference type="GO" id="GO:0035312">
    <property type="term" value="F:5'-3' DNA exonuclease activity"/>
    <property type="evidence" value="ECO:0007669"/>
    <property type="project" value="TreeGrafter"/>
</dbReference>
<evidence type="ECO:0000259" key="1">
    <source>
        <dbReference type="SMART" id="SM00481"/>
    </source>
</evidence>
<dbReference type="Gene3D" id="3.20.20.140">
    <property type="entry name" value="Metal-dependent hydrolases"/>
    <property type="match status" value="1"/>
</dbReference>
<dbReference type="SMART" id="SM00481">
    <property type="entry name" value="POLIIIAc"/>
    <property type="match status" value="1"/>
</dbReference>
<dbReference type="KEGG" id="tsy:THSYN_12950"/>
<evidence type="ECO:0000313" key="3">
    <source>
        <dbReference type="Proteomes" id="UP000232638"/>
    </source>
</evidence>
<dbReference type="GO" id="GO:0004534">
    <property type="term" value="F:5'-3' RNA exonuclease activity"/>
    <property type="evidence" value="ECO:0007669"/>
    <property type="project" value="TreeGrafter"/>
</dbReference>
<dbReference type="InterPro" id="IPR004013">
    <property type="entry name" value="PHP_dom"/>
</dbReference>
<sequence>MNKIPDLHTHSTASDGTLAPAVLVRRAAAAGVGLLALTDHDTTAGLVEAAQAAAELGLGFVPGVEISVTWAGRTIHVVGLGVDHTHPGLTLGLAGLLAFRGWRAEEMGRRLAKTGIEGAYAGARALSNGLLIGRTHFARLLVQRRVAVTERDVFKHFLVTGKPGYVPGDWASLEQAVGWIRDSGGQAVIAHPARYKLTRTKLLHLIGRFRELGGVGLEVVCGSHARDEAFTYARHAREQRLLASAGSDFHGPQLTLSTQPWIDLGRLAALPDGCTPIWHDWPAAARLLPAAAGDPVRAAVA</sequence>
<feature type="domain" description="Polymerase/histidinol phosphatase N-terminal" evidence="1">
    <location>
        <begin position="5"/>
        <end position="70"/>
    </location>
</feature>
<dbReference type="Proteomes" id="UP000232638">
    <property type="component" value="Chromosome"/>
</dbReference>